<proteinExistence type="predicted"/>
<evidence type="ECO:0000313" key="2">
    <source>
        <dbReference type="EMBL" id="CAJ0582208.1"/>
    </source>
</evidence>
<accession>A0AA36D6W9</accession>
<evidence type="ECO:0000313" key="3">
    <source>
        <dbReference type="Proteomes" id="UP001177023"/>
    </source>
</evidence>
<dbReference type="AlphaFoldDB" id="A0AA36D6W9"/>
<feature type="compositionally biased region" description="Polar residues" evidence="1">
    <location>
        <begin position="108"/>
        <end position="130"/>
    </location>
</feature>
<feature type="region of interest" description="Disordered" evidence="1">
    <location>
        <begin position="108"/>
        <end position="160"/>
    </location>
</feature>
<feature type="compositionally biased region" description="Basic and acidic residues" evidence="1">
    <location>
        <begin position="1"/>
        <end position="16"/>
    </location>
</feature>
<name>A0AA36D6W9_9BILA</name>
<organism evidence="2 3">
    <name type="scientific">Mesorhabditis spiculigera</name>
    <dbReference type="NCBI Taxonomy" id="96644"/>
    <lineage>
        <taxon>Eukaryota</taxon>
        <taxon>Metazoa</taxon>
        <taxon>Ecdysozoa</taxon>
        <taxon>Nematoda</taxon>
        <taxon>Chromadorea</taxon>
        <taxon>Rhabditida</taxon>
        <taxon>Rhabditina</taxon>
        <taxon>Rhabditomorpha</taxon>
        <taxon>Rhabditoidea</taxon>
        <taxon>Rhabditidae</taxon>
        <taxon>Mesorhabditinae</taxon>
        <taxon>Mesorhabditis</taxon>
    </lineage>
</organism>
<dbReference type="Proteomes" id="UP001177023">
    <property type="component" value="Unassembled WGS sequence"/>
</dbReference>
<evidence type="ECO:0000256" key="1">
    <source>
        <dbReference type="SAM" id="MobiDB-lite"/>
    </source>
</evidence>
<feature type="region of interest" description="Disordered" evidence="1">
    <location>
        <begin position="1"/>
        <end position="22"/>
    </location>
</feature>
<gene>
    <name evidence="2" type="ORF">MSPICULIGERA_LOCUS20348</name>
</gene>
<protein>
    <submittedName>
        <fullName evidence="2">Uncharacterized protein</fullName>
    </submittedName>
</protein>
<dbReference type="EMBL" id="CATQJA010002664">
    <property type="protein sequence ID" value="CAJ0582208.1"/>
    <property type="molecule type" value="Genomic_DNA"/>
</dbReference>
<keyword evidence="3" id="KW-1185">Reference proteome</keyword>
<reference evidence="2" key="1">
    <citation type="submission" date="2023-06" db="EMBL/GenBank/DDBJ databases">
        <authorList>
            <person name="Delattre M."/>
        </authorList>
    </citation>
    <scope>NUCLEOTIDE SEQUENCE</scope>
    <source>
        <strain evidence="2">AF72</strain>
    </source>
</reference>
<feature type="non-terminal residue" evidence="2">
    <location>
        <position position="1"/>
    </location>
</feature>
<feature type="region of interest" description="Disordered" evidence="1">
    <location>
        <begin position="55"/>
        <end position="91"/>
    </location>
</feature>
<sequence length="246" mass="27956">MHDFKENAMDKNRGETDNPATINCQVISGKPLDFQEELSSQLLADLFKSAASNRMLSAPKQRGRPPGVKNSTVRSRGPEDREYASYGGSEGPVDVTLMKKLGFMGKNCSSGASDSESQPSSSLVMDTTLPSAPPRIPENHTPRPYHTRPRPPPQAPPSFIKMEPEPIRVVERKRKSELMPETVHVQQHRLEPENKMAMPMMPEMPQKIFDAEALDLYKRALRMQIDRDEAMRDYYRLKKLRLDCQY</sequence>
<comment type="caution">
    <text evidence="2">The sequence shown here is derived from an EMBL/GenBank/DDBJ whole genome shotgun (WGS) entry which is preliminary data.</text>
</comment>